<dbReference type="EMBL" id="KK110966">
    <property type="protein sequence ID" value="EZA46509.1"/>
    <property type="molecule type" value="Genomic_DNA"/>
</dbReference>
<organism evidence="7 8">
    <name type="scientific">Ooceraea biroi</name>
    <name type="common">Clonal raider ant</name>
    <name type="synonym">Cerapachys biroi</name>
    <dbReference type="NCBI Taxonomy" id="2015173"/>
    <lineage>
        <taxon>Eukaryota</taxon>
        <taxon>Metazoa</taxon>
        <taxon>Ecdysozoa</taxon>
        <taxon>Arthropoda</taxon>
        <taxon>Hexapoda</taxon>
        <taxon>Insecta</taxon>
        <taxon>Pterygota</taxon>
        <taxon>Neoptera</taxon>
        <taxon>Endopterygota</taxon>
        <taxon>Hymenoptera</taxon>
        <taxon>Apocrita</taxon>
        <taxon>Aculeata</taxon>
        <taxon>Formicoidea</taxon>
        <taxon>Formicidae</taxon>
        <taxon>Dorylinae</taxon>
        <taxon>Ooceraea</taxon>
    </lineage>
</organism>
<feature type="coiled-coil region" evidence="6">
    <location>
        <begin position="6"/>
        <end position="161"/>
    </location>
</feature>
<evidence type="ECO:0000256" key="1">
    <source>
        <dbReference type="ARBA" id="ARBA00004300"/>
    </source>
</evidence>
<dbReference type="Proteomes" id="UP000053097">
    <property type="component" value="Unassembled WGS sequence"/>
</dbReference>
<comment type="subcellular location">
    <subcellularLocation>
        <location evidence="1">Cytoplasm</location>
        <location evidence="1">Cytoskeleton</location>
        <location evidence="1">Microtubule organizing center</location>
        <location evidence="1">Centrosome</location>
    </subcellularLocation>
</comment>
<keyword evidence="3" id="KW-0963">Cytoplasm</keyword>
<evidence type="ECO:0000256" key="4">
    <source>
        <dbReference type="ARBA" id="ARBA00023054"/>
    </source>
</evidence>
<protein>
    <submittedName>
        <fullName evidence="7">Uncharacterized protein</fullName>
    </submittedName>
</protein>
<sequence>MMKSTSAAAQQQLRDLREQYARLQEDYKNKLCEVSCMRTDAEKLKQDTRDAREEKERMEIKLIDAQERLKLLEAERGNFEETNFETGHKEQLIEQEQALMVAKQRFRESQDELDELRSLIQDQAAQLEDYRNKYLQAQQQVEEQRRQLDLMEMDNARMNENVTLEIGRV</sequence>
<dbReference type="GO" id="GO:1902017">
    <property type="term" value="P:regulation of cilium assembly"/>
    <property type="evidence" value="ECO:0007669"/>
    <property type="project" value="TreeGrafter"/>
</dbReference>
<evidence type="ECO:0000256" key="3">
    <source>
        <dbReference type="ARBA" id="ARBA00022490"/>
    </source>
</evidence>
<comment type="similarity">
    <text evidence="2">Belongs to the ODF2 family.</text>
</comment>
<evidence type="ECO:0000256" key="5">
    <source>
        <dbReference type="ARBA" id="ARBA00023212"/>
    </source>
</evidence>
<dbReference type="PANTHER" id="PTHR23162:SF10">
    <property type="entry name" value="FI13205P"/>
    <property type="match status" value="1"/>
</dbReference>
<reference evidence="7 8" key="1">
    <citation type="journal article" date="2014" name="Curr. Biol.">
        <title>The genome of the clonal raider ant Cerapachys biroi.</title>
        <authorList>
            <person name="Oxley P.R."/>
            <person name="Ji L."/>
            <person name="Fetter-Pruneda I."/>
            <person name="McKenzie S.K."/>
            <person name="Li C."/>
            <person name="Hu H."/>
            <person name="Zhang G."/>
            <person name="Kronauer D.J."/>
        </authorList>
    </citation>
    <scope>NUCLEOTIDE SEQUENCE [LARGE SCALE GENOMIC DNA]</scope>
</reference>
<dbReference type="GO" id="GO:0005813">
    <property type="term" value="C:centrosome"/>
    <property type="evidence" value="ECO:0007669"/>
    <property type="project" value="UniProtKB-SubCell"/>
</dbReference>
<accession>A0A026VUJ0</accession>
<evidence type="ECO:0000313" key="7">
    <source>
        <dbReference type="EMBL" id="EZA46509.1"/>
    </source>
</evidence>
<dbReference type="STRING" id="2015173.A0A026VUJ0"/>
<dbReference type="InterPro" id="IPR026099">
    <property type="entry name" value="Odf2-rel"/>
</dbReference>
<dbReference type="PANTHER" id="PTHR23162">
    <property type="entry name" value="OUTER DENSE FIBER OF SPERM TAILS 2"/>
    <property type="match status" value="1"/>
</dbReference>
<evidence type="ECO:0000256" key="6">
    <source>
        <dbReference type="SAM" id="Coils"/>
    </source>
</evidence>
<proteinExistence type="inferred from homology"/>
<dbReference type="AlphaFoldDB" id="A0A026VUJ0"/>
<evidence type="ECO:0000313" key="8">
    <source>
        <dbReference type="Proteomes" id="UP000053097"/>
    </source>
</evidence>
<name>A0A026VUJ0_OOCBI</name>
<keyword evidence="5" id="KW-0206">Cytoskeleton</keyword>
<feature type="non-terminal residue" evidence="7">
    <location>
        <position position="169"/>
    </location>
</feature>
<gene>
    <name evidence="7" type="ORF">X777_00086</name>
</gene>
<evidence type="ECO:0000256" key="2">
    <source>
        <dbReference type="ARBA" id="ARBA00009316"/>
    </source>
</evidence>
<keyword evidence="8" id="KW-1185">Reference proteome</keyword>
<keyword evidence="4 6" id="KW-0175">Coiled coil</keyword>